<gene>
    <name evidence="7" type="primary">leuO_2</name>
    <name evidence="6" type="ORF">CH64_3274</name>
    <name evidence="7" type="ORF">ERS008555_03243</name>
</gene>
<feature type="domain" description="HTH lysR-type" evidence="5">
    <location>
        <begin position="25"/>
        <end position="82"/>
    </location>
</feature>
<evidence type="ECO:0000313" key="9">
    <source>
        <dbReference type="Proteomes" id="UP000042054"/>
    </source>
</evidence>
<organism evidence="7 9">
    <name type="scientific">Yersinia rohdei</name>
    <dbReference type="NCBI Taxonomy" id="29485"/>
    <lineage>
        <taxon>Bacteria</taxon>
        <taxon>Pseudomonadati</taxon>
        <taxon>Pseudomonadota</taxon>
        <taxon>Gammaproteobacteria</taxon>
        <taxon>Enterobacterales</taxon>
        <taxon>Yersiniaceae</taxon>
        <taxon>Yersinia</taxon>
    </lineage>
</organism>
<dbReference type="PRINTS" id="PR00039">
    <property type="entry name" value="HTHLYSR"/>
</dbReference>
<dbReference type="SUPFAM" id="SSF53850">
    <property type="entry name" value="Periplasmic binding protein-like II"/>
    <property type="match status" value="1"/>
</dbReference>
<dbReference type="Pfam" id="PF03466">
    <property type="entry name" value="LysR_substrate"/>
    <property type="match status" value="1"/>
</dbReference>
<keyword evidence="2" id="KW-0805">Transcription regulation</keyword>
<evidence type="ECO:0000256" key="2">
    <source>
        <dbReference type="ARBA" id="ARBA00023015"/>
    </source>
</evidence>
<protein>
    <submittedName>
        <fullName evidence="6">Bacterial regulatory helix-turn-helix, lysR family protein</fullName>
    </submittedName>
    <submittedName>
        <fullName evidence="7">Leucine transcriptional activator</fullName>
    </submittedName>
</protein>
<dbReference type="Gene3D" id="1.10.10.10">
    <property type="entry name" value="Winged helix-like DNA-binding domain superfamily/Winged helix DNA-binding domain"/>
    <property type="match status" value="1"/>
</dbReference>
<dbReference type="CDD" id="cd08466">
    <property type="entry name" value="PBP2_LeuO"/>
    <property type="match status" value="1"/>
</dbReference>
<accession>A0A0U1HW65</accession>
<evidence type="ECO:0000313" key="7">
    <source>
        <dbReference type="EMBL" id="CQI94689.1"/>
    </source>
</evidence>
<evidence type="ECO:0000256" key="1">
    <source>
        <dbReference type="ARBA" id="ARBA00009437"/>
    </source>
</evidence>
<dbReference type="PANTHER" id="PTHR30118:SF6">
    <property type="entry name" value="HTH-TYPE TRANSCRIPTIONAL REGULATOR LEUO"/>
    <property type="match status" value="1"/>
</dbReference>
<dbReference type="SUPFAM" id="SSF46785">
    <property type="entry name" value="Winged helix' DNA-binding domain"/>
    <property type="match status" value="1"/>
</dbReference>
<evidence type="ECO:0000256" key="3">
    <source>
        <dbReference type="ARBA" id="ARBA00023125"/>
    </source>
</evidence>
<dbReference type="Gene3D" id="3.40.190.10">
    <property type="entry name" value="Periplasmic binding protein-like II"/>
    <property type="match status" value="2"/>
</dbReference>
<dbReference type="Proteomes" id="UP000042054">
    <property type="component" value="Unassembled WGS sequence"/>
</dbReference>
<dbReference type="GO" id="GO:0003700">
    <property type="term" value="F:DNA-binding transcription factor activity"/>
    <property type="evidence" value="ECO:0007669"/>
    <property type="project" value="InterPro"/>
</dbReference>
<dbReference type="AlphaFoldDB" id="A0A0U1HW65"/>
<dbReference type="STRING" id="29485.CH64_3274"/>
<name>A0A0U1HW65_YERRO</name>
<reference evidence="7 9" key="2">
    <citation type="submission" date="2015-03" db="EMBL/GenBank/DDBJ databases">
        <authorList>
            <person name="Murphy D."/>
        </authorList>
    </citation>
    <scope>NUCLEOTIDE SEQUENCE [LARGE SCALE GENOMIC DNA]</scope>
    <source>
        <strain evidence="7 9">68/02</strain>
    </source>
</reference>
<proteinExistence type="inferred from homology"/>
<dbReference type="EMBL" id="CTKE01000018">
    <property type="protein sequence ID" value="CQI94689.1"/>
    <property type="molecule type" value="Genomic_DNA"/>
</dbReference>
<dbReference type="EMBL" id="CP009787">
    <property type="protein sequence ID" value="AJJ12784.1"/>
    <property type="molecule type" value="Genomic_DNA"/>
</dbReference>
<evidence type="ECO:0000259" key="5">
    <source>
        <dbReference type="PROSITE" id="PS50931"/>
    </source>
</evidence>
<dbReference type="PROSITE" id="PS50931">
    <property type="entry name" value="HTH_LYSR"/>
    <property type="match status" value="1"/>
</dbReference>
<evidence type="ECO:0000313" key="8">
    <source>
        <dbReference type="Proteomes" id="UP000031914"/>
    </source>
</evidence>
<dbReference type="GO" id="GO:0003677">
    <property type="term" value="F:DNA binding"/>
    <property type="evidence" value="ECO:0007669"/>
    <property type="project" value="UniProtKB-KW"/>
</dbReference>
<dbReference type="InterPro" id="IPR036388">
    <property type="entry name" value="WH-like_DNA-bd_sf"/>
</dbReference>
<dbReference type="OrthoDB" id="8720143at2"/>
<comment type="similarity">
    <text evidence="1">Belongs to the LysR transcriptional regulatory family.</text>
</comment>
<dbReference type="KEGG" id="yro:CH64_3274"/>
<dbReference type="PANTHER" id="PTHR30118">
    <property type="entry name" value="HTH-TYPE TRANSCRIPTIONAL REGULATOR LEUO-RELATED"/>
    <property type="match status" value="1"/>
</dbReference>
<dbReference type="InterPro" id="IPR036390">
    <property type="entry name" value="WH_DNA-bd_sf"/>
</dbReference>
<dbReference type="GeneID" id="45568545"/>
<keyword evidence="4" id="KW-0804">Transcription</keyword>
<keyword evidence="3" id="KW-0238">DNA-binding</keyword>
<evidence type="ECO:0000256" key="4">
    <source>
        <dbReference type="ARBA" id="ARBA00023163"/>
    </source>
</evidence>
<dbReference type="NCBIfam" id="NF007063">
    <property type="entry name" value="PRK09508.1"/>
    <property type="match status" value="1"/>
</dbReference>
<dbReference type="InterPro" id="IPR050389">
    <property type="entry name" value="LysR-type_TF"/>
</dbReference>
<reference evidence="6 8" key="1">
    <citation type="journal article" date="2015" name="Genome Announc.">
        <title>Thirty-Two Complete Genome Assemblies of Nine Yersinia Species, Including Y. pestis, Y. pseudotuberculosis, and Y. enterocolitica.</title>
        <authorList>
            <person name="Johnson S.L."/>
            <person name="Daligault H.E."/>
            <person name="Davenport K.W."/>
            <person name="Jaissle J."/>
            <person name="Frey K.G."/>
            <person name="Ladner J.T."/>
            <person name="Broomall S.M."/>
            <person name="Bishop-Lilly K.A."/>
            <person name="Bruce D.C."/>
            <person name="Coyne S.R."/>
            <person name="Gibbons H.S."/>
            <person name="Lo C.C."/>
            <person name="Munk A.C."/>
            <person name="Rosenzweig C.N."/>
            <person name="Koroleva G.I."/>
            <person name="Palacios G.F."/>
            <person name="Redden C.L."/>
            <person name="Xu Y."/>
            <person name="Minogue T.D."/>
            <person name="Chain P.S."/>
        </authorList>
    </citation>
    <scope>NUCLEOTIDE SEQUENCE [LARGE SCALE GENOMIC DNA]</scope>
    <source>
        <strain evidence="6 8">YRA</strain>
    </source>
</reference>
<sequence length="318" mass="36067">MFEHNLVTDNQVTKKEGNDVHLRSVDLNLLTVFDAVMQMHNVTRAAQSLGMSQPAVSNAVARLKVMFNDELFVRYGRGIQPTARARQLFGPVRQALQLVQNELPGAGFEAKNSGRVFNLSICSPLDIRLAAQIIQRVKQLAPHVQLIIRSYLNENVEHQLRYQETEFVIGYTKFERPDFHDISLSSDESVLVVAKNHPRIDNSITQEQLLSELHAAVSLDKVGSFSERYYESAISAQTIAYESTDMNSVLNIVSQTCFVAIAPRWLAETYSESLNLKIIPLPWEEACRPCFLTWHESTDRDKGHQWMKELLSQFSTSS</sequence>
<evidence type="ECO:0000313" key="6">
    <source>
        <dbReference type="EMBL" id="AJJ12784.1"/>
    </source>
</evidence>
<dbReference type="InterPro" id="IPR000847">
    <property type="entry name" value="LysR_HTH_N"/>
</dbReference>
<dbReference type="RefSeq" id="WP_004716097.1">
    <property type="nucleotide sequence ID" value="NZ_CABIHQ010000006.1"/>
</dbReference>
<keyword evidence="8" id="KW-1185">Reference proteome</keyword>
<dbReference type="Pfam" id="PF00126">
    <property type="entry name" value="HTH_1"/>
    <property type="match status" value="1"/>
</dbReference>
<dbReference type="InterPro" id="IPR005119">
    <property type="entry name" value="LysR_subst-bd"/>
</dbReference>
<dbReference type="Proteomes" id="UP000031914">
    <property type="component" value="Chromosome"/>
</dbReference>